<evidence type="ECO:0000313" key="4">
    <source>
        <dbReference type="Proteomes" id="UP000183200"/>
    </source>
</evidence>
<reference evidence="4" key="1">
    <citation type="submission" date="2016-10" db="EMBL/GenBank/DDBJ databases">
        <authorList>
            <person name="Varghese N."/>
            <person name="Submissions S."/>
        </authorList>
    </citation>
    <scope>NUCLEOTIDE SEQUENCE [LARGE SCALE GENOMIC DNA]</scope>
    <source>
        <strain evidence="4">DSM 19110</strain>
    </source>
</reference>
<dbReference type="OrthoDB" id="794676at2"/>
<dbReference type="Pfam" id="PF14730">
    <property type="entry name" value="DUF4468"/>
    <property type="match status" value="1"/>
</dbReference>
<proteinExistence type="predicted"/>
<feature type="signal peptide" evidence="1">
    <location>
        <begin position="1"/>
        <end position="20"/>
    </location>
</feature>
<dbReference type="RefSeq" id="WP_074612364.1">
    <property type="nucleotide sequence ID" value="NZ_FNGY01000013.1"/>
</dbReference>
<protein>
    <recommendedName>
        <fullName evidence="2">DUF4468 domain-containing protein</fullName>
    </recommendedName>
</protein>
<evidence type="ECO:0000256" key="1">
    <source>
        <dbReference type="SAM" id="SignalP"/>
    </source>
</evidence>
<evidence type="ECO:0000313" key="3">
    <source>
        <dbReference type="EMBL" id="SDO31371.1"/>
    </source>
</evidence>
<dbReference type="EMBL" id="FNGY01000013">
    <property type="protein sequence ID" value="SDO31371.1"/>
    <property type="molecule type" value="Genomic_DNA"/>
</dbReference>
<dbReference type="Proteomes" id="UP000183200">
    <property type="component" value="Unassembled WGS sequence"/>
</dbReference>
<feature type="domain" description="DUF4468" evidence="2">
    <location>
        <begin position="33"/>
        <end position="116"/>
    </location>
</feature>
<accession>A0A1H0IJZ1</accession>
<name>A0A1H0IJZ1_9SPHI</name>
<keyword evidence="1" id="KW-0732">Signal</keyword>
<gene>
    <name evidence="3" type="ORF">SAMN05421820_113171</name>
</gene>
<evidence type="ECO:0000259" key="2">
    <source>
        <dbReference type="Pfam" id="PF14730"/>
    </source>
</evidence>
<sequence length="194" mass="21997">MKRGLFVALLLCAVAGFAQDAELPFDERGKFIYYEVVAQKDVPAAMLMERATKFFSSSKELKLKTVPQDTLWMARGKVVINKTAFVLSRPSGEVGYHLYLDFKEGKYRFWLTDFSFISYQRDRYGNFVPETTVGIPLENKPGKLNAGEWTAYSKATAREARLFAARFKKGMSEQAINPPTAKAVPSVDTKNQKW</sequence>
<organism evidence="3 4">
    <name type="scientific">Pedobacter steynii</name>
    <dbReference type="NCBI Taxonomy" id="430522"/>
    <lineage>
        <taxon>Bacteria</taxon>
        <taxon>Pseudomonadati</taxon>
        <taxon>Bacteroidota</taxon>
        <taxon>Sphingobacteriia</taxon>
        <taxon>Sphingobacteriales</taxon>
        <taxon>Sphingobacteriaceae</taxon>
        <taxon>Pedobacter</taxon>
    </lineage>
</organism>
<keyword evidence="4" id="KW-1185">Reference proteome</keyword>
<dbReference type="InterPro" id="IPR027823">
    <property type="entry name" value="DUF4468"/>
</dbReference>
<feature type="chain" id="PRO_5010183377" description="DUF4468 domain-containing protein" evidence="1">
    <location>
        <begin position="21"/>
        <end position="194"/>
    </location>
</feature>
<dbReference type="AlphaFoldDB" id="A0A1H0IJZ1"/>